<dbReference type="AlphaFoldDB" id="B0E1C2"/>
<evidence type="ECO:0000313" key="2">
    <source>
        <dbReference type="EMBL" id="EDQ99340.1"/>
    </source>
</evidence>
<dbReference type="KEGG" id="lbc:LACBIDRAFT_297413"/>
<protein>
    <submittedName>
        <fullName evidence="2">Predicted protein</fullName>
    </submittedName>
</protein>
<dbReference type="RefSeq" id="XP_001890647.1">
    <property type="nucleotide sequence ID" value="XM_001890612.1"/>
</dbReference>
<dbReference type="KEGG" id="lbc:LACBIDRAFT_316640"/>
<evidence type="ECO:0000313" key="3">
    <source>
        <dbReference type="Proteomes" id="UP000001194"/>
    </source>
</evidence>
<dbReference type="GeneID" id="6086300"/>
<keyword evidence="3" id="KW-1185">Reference proteome</keyword>
<dbReference type="EMBL" id="DS547211">
    <property type="protein sequence ID" value="EDQ98701.1"/>
    <property type="molecule type" value="Genomic_DNA"/>
</dbReference>
<name>B0E1C2_LACBS</name>
<dbReference type="HOGENOM" id="CLU_2776362_0_0_1"/>
<sequence length="69" mass="7751">MTAAEILDVRKEVLALDFPRLERIWSTWSRRSKTRRGGLGIFILMKNSAPAWMGTGKVANIGNDSMLLC</sequence>
<dbReference type="EMBL" id="DS547166">
    <property type="protein sequence ID" value="EDQ99340.1"/>
    <property type="molecule type" value="Genomic_DNA"/>
</dbReference>
<dbReference type="Proteomes" id="UP000001194">
    <property type="component" value="Unassembled WGS sequence"/>
</dbReference>
<organism evidence="3">
    <name type="scientific">Laccaria bicolor (strain S238N-H82 / ATCC MYA-4686)</name>
    <name type="common">Bicoloured deceiver</name>
    <name type="synonym">Laccaria laccata var. bicolor</name>
    <dbReference type="NCBI Taxonomy" id="486041"/>
    <lineage>
        <taxon>Eukaryota</taxon>
        <taxon>Fungi</taxon>
        <taxon>Dikarya</taxon>
        <taxon>Basidiomycota</taxon>
        <taxon>Agaricomycotina</taxon>
        <taxon>Agaricomycetes</taxon>
        <taxon>Agaricomycetidae</taxon>
        <taxon>Agaricales</taxon>
        <taxon>Agaricineae</taxon>
        <taxon>Hydnangiaceae</taxon>
        <taxon>Laccaria</taxon>
    </lineage>
</organism>
<evidence type="ECO:0000313" key="1">
    <source>
        <dbReference type="EMBL" id="EDQ98701.1"/>
    </source>
</evidence>
<proteinExistence type="predicted"/>
<accession>B0E1C2</accession>
<gene>
    <name evidence="1" type="ORF">LACBIDRAFT_297413</name>
    <name evidence="2" type="ORF">LACBIDRAFT_316640</name>
</gene>
<dbReference type="InParanoid" id="B0E1C2"/>
<dbReference type="RefSeq" id="XP_001889986.1">
    <property type="nucleotide sequence ID" value="XM_001889951.1"/>
</dbReference>
<dbReference type="GeneID" id="6085652"/>
<reference evidence="2 3" key="1">
    <citation type="journal article" date="2008" name="Nature">
        <title>The genome of Laccaria bicolor provides insights into mycorrhizal symbiosis.</title>
        <authorList>
            <person name="Martin F."/>
            <person name="Aerts A."/>
            <person name="Ahren D."/>
            <person name="Brun A."/>
            <person name="Danchin E.G.J."/>
            <person name="Duchaussoy F."/>
            <person name="Gibon J."/>
            <person name="Kohler A."/>
            <person name="Lindquist E."/>
            <person name="Pereda V."/>
            <person name="Salamov A."/>
            <person name="Shapiro H.J."/>
            <person name="Wuyts J."/>
            <person name="Blaudez D."/>
            <person name="Buee M."/>
            <person name="Brokstein P."/>
            <person name="Canbaeck B."/>
            <person name="Cohen D."/>
            <person name="Courty P.E."/>
            <person name="Coutinho P.M."/>
            <person name="Delaruelle C."/>
            <person name="Detter J.C."/>
            <person name="Deveau A."/>
            <person name="DiFazio S."/>
            <person name="Duplessis S."/>
            <person name="Fraissinet-Tachet L."/>
            <person name="Lucic E."/>
            <person name="Frey-Klett P."/>
            <person name="Fourrey C."/>
            <person name="Feussner I."/>
            <person name="Gay G."/>
            <person name="Grimwood J."/>
            <person name="Hoegger P.J."/>
            <person name="Jain P."/>
            <person name="Kilaru S."/>
            <person name="Labbe J."/>
            <person name="Lin Y.C."/>
            <person name="Legue V."/>
            <person name="Le Tacon F."/>
            <person name="Marmeisse R."/>
            <person name="Melayah D."/>
            <person name="Montanini B."/>
            <person name="Muratet M."/>
            <person name="Nehls U."/>
            <person name="Niculita-Hirzel H."/>
            <person name="Oudot-Le Secq M.P."/>
            <person name="Peter M."/>
            <person name="Quesneville H."/>
            <person name="Rajashekar B."/>
            <person name="Reich M."/>
            <person name="Rouhier N."/>
            <person name="Schmutz J."/>
            <person name="Yin T."/>
            <person name="Chalot M."/>
            <person name="Henrissat B."/>
            <person name="Kuees U."/>
            <person name="Lucas S."/>
            <person name="Van de Peer Y."/>
            <person name="Podila G.K."/>
            <person name="Polle A."/>
            <person name="Pukkila P.J."/>
            <person name="Richardson P.M."/>
            <person name="Rouze P."/>
            <person name="Sanders I.R."/>
            <person name="Stajich J.E."/>
            <person name="Tunlid A."/>
            <person name="Tuskan G."/>
            <person name="Grigoriev I.V."/>
        </authorList>
    </citation>
    <scope>NUCLEOTIDE SEQUENCE [LARGE SCALE GENOMIC DNA]</scope>
    <source>
        <strain evidence="3">S238N-H82 / ATCC MYA-4686</strain>
    </source>
</reference>